<proteinExistence type="predicted"/>
<organism evidence="2">
    <name type="scientific">Coleofasciculus chthonoplastes IPPAS B-270</name>
    <dbReference type="NCBI Taxonomy" id="351653"/>
    <lineage>
        <taxon>Bacteria</taxon>
        <taxon>Bacillati</taxon>
        <taxon>Cyanobacteriota</taxon>
        <taxon>Cyanophyceae</taxon>
        <taxon>Coleofasciculales</taxon>
        <taxon>Coleofasciculaceae</taxon>
        <taxon>Coleofasciculus</taxon>
    </lineage>
</organism>
<evidence type="ECO:0000313" key="2">
    <source>
        <dbReference type="EMBL" id="ABB17343.1"/>
    </source>
</evidence>
<gene>
    <name evidence="2" type="primary">pykA</name>
</gene>
<reference evidence="2" key="1">
    <citation type="submission" date="2005-09" db="EMBL/GenBank/DDBJ databases">
        <title>Carbonic anhydrases from the calcifying cyanobacterium Microcoleus chthonoplastes.</title>
        <authorList>
            <person name="Kouprianova E.V."/>
            <person name="Pronina N.A."/>
            <person name="Los D.A."/>
        </authorList>
    </citation>
    <scope>NUCLEOTIDE SEQUENCE</scope>
    <source>
        <strain evidence="2">IPPAS B-270</strain>
    </source>
</reference>
<name>A8CPT1_9CYAN</name>
<dbReference type="EMBL" id="DQ222209">
    <property type="protein sequence ID" value="ABB17343.1"/>
    <property type="molecule type" value="Genomic_DNA"/>
</dbReference>
<feature type="region of interest" description="Disordered" evidence="1">
    <location>
        <begin position="224"/>
        <end position="261"/>
    </location>
</feature>
<protein>
    <submittedName>
        <fullName evidence="2">Pyruvate kinase</fullName>
    </submittedName>
</protein>
<dbReference type="GO" id="GO:0016301">
    <property type="term" value="F:kinase activity"/>
    <property type="evidence" value="ECO:0007669"/>
    <property type="project" value="UniProtKB-KW"/>
</dbReference>
<sequence>MPLAILPPGGPCIWRSSFRSAAWNLAYYLALRRRDAQKLERALMPWGLSSLNSGISCVLPHLDGTIASLGAVCRINPTLLPQHPSPRAFFRGERLLKRHTHELFGDRQHSHHWIVPCPNTPLDSWWFEQLQEQGVSALRLDLQENPEQAQAAIAQFQAHQSSGAMGSPKPCKLWLTLAPQDLEGDRPRASQNNHRHGNPNPQLAQALEVADIIELSQIAEPQPLEFLPQSHPKTDSPRTTSPGCDCQPRSRHPPRTTPRTDCARGRTVSLWYCHPPHP</sequence>
<feature type="non-terminal residue" evidence="2">
    <location>
        <position position="1"/>
    </location>
</feature>
<keyword evidence="2" id="KW-0418">Kinase</keyword>
<keyword evidence="2" id="KW-0670">Pyruvate</keyword>
<keyword evidence="2" id="KW-0808">Transferase</keyword>
<dbReference type="AlphaFoldDB" id="A8CPT1"/>
<accession>A8CPT1</accession>
<evidence type="ECO:0000256" key="1">
    <source>
        <dbReference type="SAM" id="MobiDB-lite"/>
    </source>
</evidence>